<evidence type="ECO:0000313" key="2">
    <source>
        <dbReference type="EMBL" id="SCY66478.1"/>
    </source>
</evidence>
<feature type="signal peptide" evidence="1">
    <location>
        <begin position="1"/>
        <end position="21"/>
    </location>
</feature>
<dbReference type="RefSeq" id="WP_143004202.1">
    <property type="nucleotide sequence ID" value="NZ_FMUN01000011.1"/>
</dbReference>
<dbReference type="Proteomes" id="UP000183104">
    <property type="component" value="Unassembled WGS sequence"/>
</dbReference>
<proteinExistence type="predicted"/>
<keyword evidence="1" id="KW-0732">Signal</keyword>
<evidence type="ECO:0000256" key="1">
    <source>
        <dbReference type="SAM" id="SignalP"/>
    </source>
</evidence>
<dbReference type="EMBL" id="FMUN01000011">
    <property type="protein sequence ID" value="SCY66478.1"/>
    <property type="molecule type" value="Genomic_DNA"/>
</dbReference>
<gene>
    <name evidence="2" type="ORF">SAMN05661077_0078</name>
</gene>
<feature type="chain" id="PRO_5010266912" description="Lipoprotein" evidence="1">
    <location>
        <begin position="22"/>
        <end position="174"/>
    </location>
</feature>
<dbReference type="PROSITE" id="PS51257">
    <property type="entry name" value="PROKAR_LIPOPROTEIN"/>
    <property type="match status" value="1"/>
</dbReference>
<organism evidence="2 3">
    <name type="scientific">Thiohalorhabdus denitrificans</name>
    <dbReference type="NCBI Taxonomy" id="381306"/>
    <lineage>
        <taxon>Bacteria</taxon>
        <taxon>Pseudomonadati</taxon>
        <taxon>Pseudomonadota</taxon>
        <taxon>Gammaproteobacteria</taxon>
        <taxon>Thiohalorhabdales</taxon>
        <taxon>Thiohalorhabdaceae</taxon>
        <taxon>Thiohalorhabdus</taxon>
    </lineage>
</organism>
<evidence type="ECO:0000313" key="3">
    <source>
        <dbReference type="Proteomes" id="UP000183104"/>
    </source>
</evidence>
<keyword evidence="3" id="KW-1185">Reference proteome</keyword>
<dbReference type="AlphaFoldDB" id="A0A1G5HTX2"/>
<protein>
    <recommendedName>
        <fullName evidence="4">Lipoprotein</fullName>
    </recommendedName>
</protein>
<name>A0A1G5HTX2_9GAMM</name>
<sequence length="174" mass="18487">MKRLSAFSLLLPLLITGCATGGLTPDGLRSTASGGGVMNFQETYEVDRPYNEVAKTLEAQAKECLHQKVVRRACYGMGACSETTLILTPSVVHGEEATEVHVQLRAPEYTPSNEEVPEDGAYITVADAAPEGTDKTVMDVYSSKSIIASKTAIPNAIKHWAKGTNLGCPNLSGS</sequence>
<accession>A0A1G5HTX2</accession>
<reference evidence="3" key="1">
    <citation type="submission" date="2016-10" db="EMBL/GenBank/DDBJ databases">
        <authorList>
            <person name="Varghese N."/>
        </authorList>
    </citation>
    <scope>NUCLEOTIDE SEQUENCE [LARGE SCALE GENOMIC DNA]</scope>
    <source>
        <strain evidence="3">HL 19</strain>
    </source>
</reference>
<evidence type="ECO:0008006" key="4">
    <source>
        <dbReference type="Google" id="ProtNLM"/>
    </source>
</evidence>